<protein>
    <recommendedName>
        <fullName evidence="4">MG2 domain-containing protein</fullName>
    </recommendedName>
</protein>
<evidence type="ECO:0000313" key="3">
    <source>
        <dbReference type="Proteomes" id="UP000245962"/>
    </source>
</evidence>
<accession>A0A2U0HYC9</accession>
<name>A0A2U0HYC9_9FLAO</name>
<evidence type="ECO:0000256" key="1">
    <source>
        <dbReference type="SAM" id="SignalP"/>
    </source>
</evidence>
<feature type="signal peptide" evidence="1">
    <location>
        <begin position="1"/>
        <end position="23"/>
    </location>
</feature>
<keyword evidence="1" id="KW-0732">Signal</keyword>
<comment type="caution">
    <text evidence="2">The sequence shown here is derived from an EMBL/GenBank/DDBJ whole genome shotgun (WGS) entry which is preliminary data.</text>
</comment>
<dbReference type="RefSeq" id="WP_116695007.1">
    <property type="nucleotide sequence ID" value="NZ_QEHR01000007.1"/>
</dbReference>
<keyword evidence="3" id="KW-1185">Reference proteome</keyword>
<reference evidence="2 3" key="1">
    <citation type="submission" date="2018-04" db="EMBL/GenBank/DDBJ databases">
        <title>Marixanthomonas spongiae HN-E44 sp. nov., isolated from a marine sponge.</title>
        <authorList>
            <person name="Luo L."/>
            <person name="Zhuang L."/>
        </authorList>
    </citation>
    <scope>NUCLEOTIDE SEQUENCE [LARGE SCALE GENOMIC DNA]</scope>
    <source>
        <strain evidence="2 3">HN-E44</strain>
    </source>
</reference>
<proteinExistence type="predicted"/>
<dbReference type="OrthoDB" id="679547at2"/>
<organism evidence="2 3">
    <name type="scientific">Marixanthomonas spongiae</name>
    <dbReference type="NCBI Taxonomy" id="2174845"/>
    <lineage>
        <taxon>Bacteria</taxon>
        <taxon>Pseudomonadati</taxon>
        <taxon>Bacteroidota</taxon>
        <taxon>Flavobacteriia</taxon>
        <taxon>Flavobacteriales</taxon>
        <taxon>Flavobacteriaceae</taxon>
        <taxon>Marixanthomonas</taxon>
    </lineage>
</organism>
<gene>
    <name evidence="2" type="ORF">DDV96_12025</name>
</gene>
<dbReference type="Proteomes" id="UP000245962">
    <property type="component" value="Unassembled WGS sequence"/>
</dbReference>
<evidence type="ECO:0008006" key="4">
    <source>
        <dbReference type="Google" id="ProtNLM"/>
    </source>
</evidence>
<evidence type="ECO:0000313" key="2">
    <source>
        <dbReference type="EMBL" id="PVW13873.1"/>
    </source>
</evidence>
<dbReference type="EMBL" id="QEHR01000007">
    <property type="protein sequence ID" value="PVW13873.1"/>
    <property type="molecule type" value="Genomic_DNA"/>
</dbReference>
<feature type="chain" id="PRO_5015502012" description="MG2 domain-containing protein" evidence="1">
    <location>
        <begin position="24"/>
        <end position="593"/>
    </location>
</feature>
<dbReference type="AlphaFoldDB" id="A0A2U0HYC9"/>
<sequence>MNKKTLYILFLFLALCSSVFAQAQNTYPSKSQHNDTSPIPNEQVFTHLNTSLFFVGEYLYYKIYVLNSKTENLSNLSKVAYLELINESKTSVFKHKIPLVSGTGQGDFFIPTTIPSGNYKIVSYTMNMLSKSADNYFQQDITIINPYRGNQSALKKNNSGAKYKTQNQNVKIESNITDINQISNVGLNIATDKSKYSKRSPVTIKFKNNNSQILHGDYSLSIRKLDTVSHTPLKRCTALSDNDLQNINSQNRLIIPELRGELLTGKITAISENQNLEKQKVALSIPGDNFIFKISNVDTEGNFYFNIDRPYSNNTIALQVLNDFDNTFEIDVNKQVPISFEKLDFAHFYIIPQMKKLIVDRSVYNQIENAYYSVKPDTVKTIPPHTSIYTKKSKIYNLDEYTRFPTMKETMVEIVNDAWIDWKNGKGAFAIREKDNSLRSNASVLLLVDGFFVQDHQKLIDYSANKVESIAIMQDKYYYGSQTFQGVMVVKTIEGDFYETPLSDYVKQVEVLPIQQKKKYFKQVYPNTNASETLKRVPDYRRQLLWLPDFKMTESSKEITCYTSDILGVYEIVIEGFSKKGMPIFLKETFMVE</sequence>